<evidence type="ECO:0000256" key="2">
    <source>
        <dbReference type="ARBA" id="ARBA00022448"/>
    </source>
</evidence>
<evidence type="ECO:0000313" key="13">
    <source>
        <dbReference type="EMBL" id="KAG9066038.1"/>
    </source>
</evidence>
<dbReference type="GO" id="GO:0016020">
    <property type="term" value="C:membrane"/>
    <property type="evidence" value="ECO:0007669"/>
    <property type="project" value="UniProtKB-SubCell"/>
</dbReference>
<feature type="transmembrane region" description="Helical" evidence="10">
    <location>
        <begin position="465"/>
        <end position="484"/>
    </location>
</feature>
<feature type="region of interest" description="Disordered" evidence="9">
    <location>
        <begin position="1548"/>
        <end position="1587"/>
    </location>
</feature>
<keyword evidence="8 10" id="KW-0472">Membrane</keyword>
<dbReference type="EMBL" id="JAHRHY010000010">
    <property type="protein sequence ID" value="KAG9066038.1"/>
    <property type="molecule type" value="Genomic_DNA"/>
</dbReference>
<feature type="transmembrane region" description="Helical" evidence="10">
    <location>
        <begin position="327"/>
        <end position="348"/>
    </location>
</feature>
<dbReference type="SUPFAM" id="SSF52540">
    <property type="entry name" value="P-loop containing nucleoside triphosphate hydrolases"/>
    <property type="match status" value="2"/>
</dbReference>
<name>A0A9P8BS94_9FUNG</name>
<feature type="domain" description="ABC transmembrane type-1" evidence="12">
    <location>
        <begin position="1110"/>
        <end position="1368"/>
    </location>
</feature>
<dbReference type="GO" id="GO:0016887">
    <property type="term" value="F:ATP hydrolysis activity"/>
    <property type="evidence" value="ECO:0007669"/>
    <property type="project" value="InterPro"/>
</dbReference>
<dbReference type="OrthoDB" id="6500128at2759"/>
<dbReference type="GO" id="GO:0005524">
    <property type="term" value="F:ATP binding"/>
    <property type="evidence" value="ECO:0007669"/>
    <property type="project" value="UniProtKB-KW"/>
</dbReference>
<feature type="transmembrane region" description="Helical" evidence="10">
    <location>
        <begin position="1205"/>
        <end position="1223"/>
    </location>
</feature>
<feature type="transmembrane region" description="Helical" evidence="10">
    <location>
        <begin position="176"/>
        <end position="195"/>
    </location>
</feature>
<feature type="compositionally biased region" description="Basic and acidic residues" evidence="9">
    <location>
        <begin position="423"/>
        <end position="442"/>
    </location>
</feature>
<evidence type="ECO:0000256" key="4">
    <source>
        <dbReference type="ARBA" id="ARBA00022737"/>
    </source>
</evidence>
<organism evidence="13 14">
    <name type="scientific">Linnemannia hyalina</name>
    <dbReference type="NCBI Taxonomy" id="64524"/>
    <lineage>
        <taxon>Eukaryota</taxon>
        <taxon>Fungi</taxon>
        <taxon>Fungi incertae sedis</taxon>
        <taxon>Mucoromycota</taxon>
        <taxon>Mortierellomycotina</taxon>
        <taxon>Mortierellomycetes</taxon>
        <taxon>Mortierellales</taxon>
        <taxon>Mortierellaceae</taxon>
        <taxon>Linnemannia</taxon>
    </lineage>
</organism>
<keyword evidence="7 10" id="KW-1133">Transmembrane helix</keyword>
<sequence length="1729" mass="192577">MIAPLDVSTVQATLPLVYSIASALTLVYLSRKRVHLSQYEALRDSEQQDDDDNEVEEEVLDQADPSATSTTTPPSIDVLQAQYQAQQNAGISISIARLGLTFTQLGLVVFTTAFTTSLFHNKRNSKIDTHDRYITLSIASFGLEEIVQILSWTYILALTLIHLIRPKVSYQYWIRPQMDIFYLLQWILSTVGLVLTKEVQEVPVSEWSLGLRLGVVAWLVNLVLLWTTVVTRPYQPLPTSHEFAVKKLKAGEVARLPSSEYNSSLYARLTYTWVNSLVYLGFKRTLQDNDLPSLEDSDRADQSIRIYDVQTGKTFTRRLLLSLRWEFFWQFTWTVPWAIMTTASPYCLNKIIQYIECKDCGPPTASQYIWVFALLGASIVESLCFQTALHYGRRIYVHTTSICNAAVFAKALKRKDMASPVGKSDEEKEDGGKKKDDEDKKKDSGANISNLVAVDIKKMELPFSYFFQMYATPIQFLVAGVQLYNLLGKAALVGVAFMIASYPIPAKLYAMIMKLFKDIMNTKDERMDALNEMLSAIRIVKFFGWEAQFVKKITAAREKELKRTKESYVQIVFADIVWMLTPLLNTVVILLAYTKLFGHEITASKIFTTLALFNIMRQALNSLPWNIKSTMQALVSLNRINRFLSDEEIVLDTTVTKLDPKARLSTATVSSHLLAAGLSGSELHHPTIGFVNASFIWPNKEHDVEAQDNVKNKPSWIQRIKSKLSRKSATIEEPAVAEAPAVKERFKLKNVTVDFPVGQLSLVVGPTGSGKSALLLALLGELEKLEGHMYLPRLDYSSDHPVAQSRRHHRTVGSGIAYVSQTAWLQNTTIRANILFGKEFDQDRYDAVIEGCALVTDFEILESGDKTEIGEQGITLSGGQKQRVSLARAIYSDAEVLLLDDCLSAVDSHTGKHLFQTLTGPLLEGRTIVMATHQVQLTLGAASTVLVLNKGEVLGVGTPEEAVLKEWVENVTLTSSAQVSDASSEISTLNEGESKTDKKGNDADGKKKKEKISVKLTEEEKKQEGAVAWRVYKTYLNASGGWVFWLGLIGIFFLREIVDVGQNAWLAVWANKMAENTGALAIKVFNTVTPAPLTQSFYTAFAPRDGSEYGIMTMNVFGKGTPETVSVDYYLGIYVLLSICAMILGSLNMYYVVMGGLAASRVLHERLLKSITRAKVRFFDTTPMGRIINRFSSDISTIDDEVSNGIQGLFGCVTTLTGIVVIISINMPIFLVAAFFIVIIYVAIGALYVPISRDLKRLNSNSKSPILNHFNESLNGLATIRAYGFQKRFLSKNLSNLDDNNRTFFLLWSTNRWLHWRVDVVGASVAFITGVLVLQNWGLIEPGWAALSLTYSLMFTGNVVWFIRMYAMNEMNLNSVERVVEYMDIESESAAIIEGSRPPASWPHAGEIKIDHLTMRYAPDTPEVIKDISLTIHPGEKVGVVGRTGSGKSTLAISLFRFMDPAAGTITIDGIDICKIGLQDLRSNLTIIPQDPILFKGTLRSNLDPFGEREDRELWEALRRSHLIPAESKSVLDSAAASKRNSIEVTSTQADELLSVPSEAGPSTGSKSPASSIKPVSDNNNPNEIVDSSKITLDTPVKENGSNFSQGQRQLIALARALVRQSKIIVMDEATASVDFETDLKVQLTIREEMADATILTIAHRIRTIADFDRVLVMNAGEVVEFDRPYVLMRQEDSLFRSMCERSSEFEALLAIAEEKEKRDRAARLLVDV</sequence>
<keyword evidence="2" id="KW-0813">Transport</keyword>
<protein>
    <submittedName>
        <fullName evidence="13">Uncharacterized protein</fullName>
    </submittedName>
</protein>
<dbReference type="SUPFAM" id="SSF90123">
    <property type="entry name" value="ABC transporter transmembrane region"/>
    <property type="match status" value="2"/>
</dbReference>
<keyword evidence="4" id="KW-0677">Repeat</keyword>
<feature type="compositionally biased region" description="Acidic residues" evidence="9">
    <location>
        <begin position="47"/>
        <end position="61"/>
    </location>
</feature>
<evidence type="ECO:0000259" key="12">
    <source>
        <dbReference type="PROSITE" id="PS50929"/>
    </source>
</evidence>
<evidence type="ECO:0000256" key="3">
    <source>
        <dbReference type="ARBA" id="ARBA00022692"/>
    </source>
</evidence>
<feature type="transmembrane region" description="Helical" evidence="10">
    <location>
        <begin position="368"/>
        <end position="389"/>
    </location>
</feature>
<feature type="transmembrane region" description="Helical" evidence="10">
    <location>
        <begin position="567"/>
        <end position="593"/>
    </location>
</feature>
<dbReference type="InterPro" id="IPR027417">
    <property type="entry name" value="P-loop_NTPase"/>
</dbReference>
<feature type="domain" description="ABC transporter" evidence="11">
    <location>
        <begin position="731"/>
        <end position="975"/>
    </location>
</feature>
<dbReference type="InterPro" id="IPR050173">
    <property type="entry name" value="ABC_transporter_C-like"/>
</dbReference>
<keyword evidence="6" id="KW-0067">ATP-binding</keyword>
<evidence type="ECO:0000256" key="10">
    <source>
        <dbReference type="SAM" id="Phobius"/>
    </source>
</evidence>
<feature type="transmembrane region" description="Helical" evidence="10">
    <location>
        <begin position="1344"/>
        <end position="1363"/>
    </location>
</feature>
<dbReference type="InterPro" id="IPR011527">
    <property type="entry name" value="ABC1_TM_dom"/>
</dbReference>
<comment type="subcellular location">
    <subcellularLocation>
        <location evidence="1">Membrane</location>
    </subcellularLocation>
</comment>
<dbReference type="PROSITE" id="PS00211">
    <property type="entry name" value="ABC_TRANSPORTER_1"/>
    <property type="match status" value="2"/>
</dbReference>
<dbReference type="InterPro" id="IPR003593">
    <property type="entry name" value="AAA+_ATPase"/>
</dbReference>
<accession>A0A9P8BS94</accession>
<dbReference type="GO" id="GO:0140359">
    <property type="term" value="F:ABC-type transporter activity"/>
    <property type="evidence" value="ECO:0007669"/>
    <property type="project" value="InterPro"/>
</dbReference>
<evidence type="ECO:0000256" key="9">
    <source>
        <dbReference type="SAM" id="MobiDB-lite"/>
    </source>
</evidence>
<dbReference type="Gene3D" id="1.20.1560.10">
    <property type="entry name" value="ABC transporter type 1, transmembrane domain"/>
    <property type="match status" value="2"/>
</dbReference>
<feature type="transmembrane region" description="Helical" evidence="10">
    <location>
        <begin position="1129"/>
        <end position="1153"/>
    </location>
</feature>
<evidence type="ECO:0000259" key="11">
    <source>
        <dbReference type="PROSITE" id="PS50893"/>
    </source>
</evidence>
<dbReference type="InterPro" id="IPR017871">
    <property type="entry name" value="ABC_transporter-like_CS"/>
</dbReference>
<keyword evidence="14" id="KW-1185">Reference proteome</keyword>
<evidence type="ECO:0000256" key="7">
    <source>
        <dbReference type="ARBA" id="ARBA00022989"/>
    </source>
</evidence>
<keyword evidence="5" id="KW-0547">Nucleotide-binding</keyword>
<dbReference type="CDD" id="cd03244">
    <property type="entry name" value="ABCC_MRP_domain2"/>
    <property type="match status" value="1"/>
</dbReference>
<dbReference type="CDD" id="cd03250">
    <property type="entry name" value="ABCC_MRP_domain1"/>
    <property type="match status" value="1"/>
</dbReference>
<feature type="transmembrane region" description="Helical" evidence="10">
    <location>
        <begin position="98"/>
        <end position="119"/>
    </location>
</feature>
<dbReference type="CDD" id="cd18596">
    <property type="entry name" value="ABC_6TM_VMR1_D1_like"/>
    <property type="match status" value="1"/>
</dbReference>
<feature type="region of interest" description="Disordered" evidence="9">
    <location>
        <begin position="43"/>
        <end position="72"/>
    </location>
</feature>
<feature type="domain" description="ABC transporter" evidence="11">
    <location>
        <begin position="1408"/>
        <end position="1701"/>
    </location>
</feature>
<dbReference type="SMART" id="SM00382">
    <property type="entry name" value="AAA"/>
    <property type="match status" value="2"/>
</dbReference>
<feature type="domain" description="ABC transmembrane type-1" evidence="12">
    <location>
        <begin position="338"/>
        <end position="632"/>
    </location>
</feature>
<reference evidence="13" key="1">
    <citation type="submission" date="2021-06" db="EMBL/GenBank/DDBJ databases">
        <title>Genome Sequence of Mortierella hyaline Strain SCG-10, a Cold-Adapted, Nitrate-Reducing Fungus Isolated from Soil in Minnesota, USA.</title>
        <authorList>
            <person name="Aldossari N."/>
        </authorList>
    </citation>
    <scope>NUCLEOTIDE SEQUENCE</scope>
    <source>
        <strain evidence="13">SCG-10</strain>
    </source>
</reference>
<dbReference type="PANTHER" id="PTHR24223">
    <property type="entry name" value="ATP-BINDING CASSETTE SUB-FAMILY C"/>
    <property type="match status" value="1"/>
</dbReference>
<feature type="transmembrane region" description="Helical" evidence="10">
    <location>
        <begin position="490"/>
        <end position="510"/>
    </location>
</feature>
<dbReference type="CDD" id="cd18604">
    <property type="entry name" value="ABC_6TM_VMR1_D2_like"/>
    <property type="match status" value="1"/>
</dbReference>
<feature type="compositionally biased region" description="Polar residues" evidence="9">
    <location>
        <begin position="1561"/>
        <end position="1571"/>
    </location>
</feature>
<feature type="transmembrane region" description="Helical" evidence="10">
    <location>
        <begin position="1229"/>
        <end position="1249"/>
    </location>
</feature>
<dbReference type="Proteomes" id="UP000707451">
    <property type="component" value="Unassembled WGS sequence"/>
</dbReference>
<dbReference type="Pfam" id="PF00005">
    <property type="entry name" value="ABC_tran"/>
    <property type="match status" value="2"/>
</dbReference>
<feature type="transmembrane region" description="Helical" evidence="10">
    <location>
        <begin position="207"/>
        <end position="226"/>
    </location>
</feature>
<dbReference type="PROSITE" id="PS50893">
    <property type="entry name" value="ABC_TRANSPORTER_2"/>
    <property type="match status" value="2"/>
</dbReference>
<evidence type="ECO:0000256" key="8">
    <source>
        <dbReference type="ARBA" id="ARBA00023136"/>
    </source>
</evidence>
<dbReference type="PANTHER" id="PTHR24223:SF353">
    <property type="entry name" value="ABC TRANSPORTER ATP-BINDING PROTEIN_PERMEASE VMR1-RELATED"/>
    <property type="match status" value="1"/>
</dbReference>
<feature type="transmembrane region" description="Helical" evidence="10">
    <location>
        <begin position="146"/>
        <end position="164"/>
    </location>
</feature>
<feature type="transmembrane region" description="Helical" evidence="10">
    <location>
        <begin position="1318"/>
        <end position="1338"/>
    </location>
</feature>
<proteinExistence type="predicted"/>
<keyword evidence="3 10" id="KW-0812">Transmembrane</keyword>
<gene>
    <name evidence="13" type="ORF">KI688_001257</name>
</gene>
<dbReference type="Pfam" id="PF00664">
    <property type="entry name" value="ABC_membrane"/>
    <property type="match status" value="2"/>
</dbReference>
<evidence type="ECO:0000256" key="1">
    <source>
        <dbReference type="ARBA" id="ARBA00004370"/>
    </source>
</evidence>
<feature type="region of interest" description="Disordered" evidence="9">
    <location>
        <begin position="419"/>
        <end position="442"/>
    </location>
</feature>
<dbReference type="InterPro" id="IPR036640">
    <property type="entry name" value="ABC1_TM_sf"/>
</dbReference>
<dbReference type="Gene3D" id="3.40.50.300">
    <property type="entry name" value="P-loop containing nucleotide triphosphate hydrolases"/>
    <property type="match status" value="2"/>
</dbReference>
<feature type="transmembrane region" description="Helical" evidence="10">
    <location>
        <begin position="12"/>
        <end position="29"/>
    </location>
</feature>
<feature type="region of interest" description="Disordered" evidence="9">
    <location>
        <begin position="983"/>
        <end position="1006"/>
    </location>
</feature>
<evidence type="ECO:0000256" key="5">
    <source>
        <dbReference type="ARBA" id="ARBA00022741"/>
    </source>
</evidence>
<dbReference type="PROSITE" id="PS50929">
    <property type="entry name" value="ABC_TM1F"/>
    <property type="match status" value="2"/>
</dbReference>
<evidence type="ECO:0000256" key="6">
    <source>
        <dbReference type="ARBA" id="ARBA00022840"/>
    </source>
</evidence>
<evidence type="ECO:0000313" key="14">
    <source>
        <dbReference type="Proteomes" id="UP000707451"/>
    </source>
</evidence>
<dbReference type="InterPro" id="IPR003439">
    <property type="entry name" value="ABC_transporter-like_ATP-bd"/>
</dbReference>
<comment type="caution">
    <text evidence="13">The sequence shown here is derived from an EMBL/GenBank/DDBJ whole genome shotgun (WGS) entry which is preliminary data.</text>
</comment>
<feature type="compositionally biased region" description="Basic and acidic residues" evidence="9">
    <location>
        <begin position="992"/>
        <end position="1006"/>
    </location>
</feature>